<evidence type="ECO:0000256" key="1">
    <source>
        <dbReference type="ARBA" id="ARBA00022737"/>
    </source>
</evidence>
<gene>
    <name evidence="4" type="ORF">DM02DRAFT_478468</name>
</gene>
<feature type="non-terminal residue" evidence="4">
    <location>
        <position position="1"/>
    </location>
</feature>
<keyword evidence="5" id="KW-1185">Reference proteome</keyword>
<evidence type="ECO:0000313" key="5">
    <source>
        <dbReference type="Proteomes" id="UP000244855"/>
    </source>
</evidence>
<name>A0A2V1CZQ3_9PLEO</name>
<evidence type="ECO:0000313" key="4">
    <source>
        <dbReference type="EMBL" id="PVH91191.1"/>
    </source>
</evidence>
<proteinExistence type="predicted"/>
<dbReference type="SMART" id="SM00248">
    <property type="entry name" value="ANK"/>
    <property type="match status" value="1"/>
</dbReference>
<dbReference type="AlphaFoldDB" id="A0A2V1CZQ3"/>
<dbReference type="PROSITE" id="PS50297">
    <property type="entry name" value="ANK_REP_REGION"/>
    <property type="match status" value="1"/>
</dbReference>
<accession>A0A2V1CZQ3</accession>
<reference evidence="4 5" key="1">
    <citation type="journal article" date="2018" name="Sci. Rep.">
        <title>Comparative genomics provides insights into the lifestyle and reveals functional heterogeneity of dark septate endophytic fungi.</title>
        <authorList>
            <person name="Knapp D.G."/>
            <person name="Nemeth J.B."/>
            <person name="Barry K."/>
            <person name="Hainaut M."/>
            <person name="Henrissat B."/>
            <person name="Johnson J."/>
            <person name="Kuo A."/>
            <person name="Lim J.H.P."/>
            <person name="Lipzen A."/>
            <person name="Nolan M."/>
            <person name="Ohm R.A."/>
            <person name="Tamas L."/>
            <person name="Grigoriev I.V."/>
            <person name="Spatafora J.W."/>
            <person name="Nagy L.G."/>
            <person name="Kovacs G.M."/>
        </authorList>
    </citation>
    <scope>NUCLEOTIDE SEQUENCE [LARGE SCALE GENOMIC DNA]</scope>
    <source>
        <strain evidence="4 5">DSE2036</strain>
    </source>
</reference>
<dbReference type="PANTHER" id="PTHR24171:SF10">
    <property type="entry name" value="ANKYRIN REPEAT DOMAIN-CONTAINING PROTEIN 29-LIKE"/>
    <property type="match status" value="1"/>
</dbReference>
<dbReference type="InterPro" id="IPR036770">
    <property type="entry name" value="Ankyrin_rpt-contain_sf"/>
</dbReference>
<feature type="repeat" description="ANK" evidence="3">
    <location>
        <begin position="20"/>
        <end position="52"/>
    </location>
</feature>
<keyword evidence="1" id="KW-0677">Repeat</keyword>
<dbReference type="Pfam" id="PF13637">
    <property type="entry name" value="Ank_4"/>
    <property type="match status" value="1"/>
</dbReference>
<organism evidence="4 5">
    <name type="scientific">Periconia macrospinosa</name>
    <dbReference type="NCBI Taxonomy" id="97972"/>
    <lineage>
        <taxon>Eukaryota</taxon>
        <taxon>Fungi</taxon>
        <taxon>Dikarya</taxon>
        <taxon>Ascomycota</taxon>
        <taxon>Pezizomycotina</taxon>
        <taxon>Dothideomycetes</taxon>
        <taxon>Pleosporomycetidae</taxon>
        <taxon>Pleosporales</taxon>
        <taxon>Massarineae</taxon>
        <taxon>Periconiaceae</taxon>
        <taxon>Periconia</taxon>
    </lineage>
</organism>
<protein>
    <submittedName>
        <fullName evidence="4">Uncharacterized protein</fullName>
    </submittedName>
</protein>
<dbReference type="EMBL" id="KZ805932">
    <property type="protein sequence ID" value="PVH91191.1"/>
    <property type="molecule type" value="Genomic_DNA"/>
</dbReference>
<sequence>EATAQKLLGERADGQATSGYYRIPLRVAAEKGHKEIVELLVDKGADVNAQGGRWGNPLHAASYGGHEQIVRLLQNN</sequence>
<dbReference type="Gene3D" id="1.25.40.20">
    <property type="entry name" value="Ankyrin repeat-containing domain"/>
    <property type="match status" value="1"/>
</dbReference>
<evidence type="ECO:0000256" key="3">
    <source>
        <dbReference type="PROSITE-ProRule" id="PRU00023"/>
    </source>
</evidence>
<dbReference type="SUPFAM" id="SSF48403">
    <property type="entry name" value="Ankyrin repeat"/>
    <property type="match status" value="1"/>
</dbReference>
<dbReference type="PROSITE" id="PS50088">
    <property type="entry name" value="ANK_REPEAT"/>
    <property type="match status" value="1"/>
</dbReference>
<keyword evidence="2 3" id="KW-0040">ANK repeat</keyword>
<dbReference type="OrthoDB" id="4772757at2759"/>
<feature type="non-terminal residue" evidence="4">
    <location>
        <position position="76"/>
    </location>
</feature>
<dbReference type="STRING" id="97972.A0A2V1CZQ3"/>
<dbReference type="PANTHER" id="PTHR24171">
    <property type="entry name" value="ANKYRIN REPEAT DOMAIN-CONTAINING PROTEIN 39-RELATED"/>
    <property type="match status" value="1"/>
</dbReference>
<dbReference type="Proteomes" id="UP000244855">
    <property type="component" value="Unassembled WGS sequence"/>
</dbReference>
<evidence type="ECO:0000256" key="2">
    <source>
        <dbReference type="ARBA" id="ARBA00023043"/>
    </source>
</evidence>
<dbReference type="InterPro" id="IPR002110">
    <property type="entry name" value="Ankyrin_rpt"/>
</dbReference>